<protein>
    <recommendedName>
        <fullName evidence="3">Glycosyltransferase</fullName>
    </recommendedName>
</protein>
<keyword evidence="2" id="KW-1185">Reference proteome</keyword>
<dbReference type="AlphaFoldDB" id="A0A6N8JBL6"/>
<organism evidence="1 2">
    <name type="scientific">Chitinophaga oryziterrae</name>
    <dbReference type="NCBI Taxonomy" id="1031224"/>
    <lineage>
        <taxon>Bacteria</taxon>
        <taxon>Pseudomonadati</taxon>
        <taxon>Bacteroidota</taxon>
        <taxon>Chitinophagia</taxon>
        <taxon>Chitinophagales</taxon>
        <taxon>Chitinophagaceae</taxon>
        <taxon>Chitinophaga</taxon>
    </lineage>
</organism>
<evidence type="ECO:0008006" key="3">
    <source>
        <dbReference type="Google" id="ProtNLM"/>
    </source>
</evidence>
<evidence type="ECO:0000313" key="2">
    <source>
        <dbReference type="Proteomes" id="UP000468388"/>
    </source>
</evidence>
<accession>A0A6N8JBL6</accession>
<dbReference type="EMBL" id="WRXO01000003">
    <property type="protein sequence ID" value="MVT41669.1"/>
    <property type="molecule type" value="Genomic_DNA"/>
</dbReference>
<dbReference type="RefSeq" id="WP_157300300.1">
    <property type="nucleotide sequence ID" value="NZ_BAAAZB010000006.1"/>
</dbReference>
<reference evidence="1 2" key="1">
    <citation type="submission" date="2019-12" db="EMBL/GenBank/DDBJ databases">
        <title>The draft genomic sequence of strain Chitinophaga oryziterrae JCM 16595.</title>
        <authorList>
            <person name="Zhang X."/>
        </authorList>
    </citation>
    <scope>NUCLEOTIDE SEQUENCE [LARGE SCALE GENOMIC DNA]</scope>
    <source>
        <strain evidence="1 2">JCM 16595</strain>
    </source>
</reference>
<dbReference type="Proteomes" id="UP000468388">
    <property type="component" value="Unassembled WGS sequence"/>
</dbReference>
<proteinExistence type="predicted"/>
<sequence length="308" mass="36593">MSIANEQDATVSFFTNCYENDWERVLTENRLETMIKRCNYDFLERVLIINNVKDRTKVEQYAIEAVSKNIIDAYYFSEDYSEKVLSAFSIKRDSFVLDFYDGYWYSMGPLSAVYFCKGKYLLYFTCDCIMEPKGTSSHWIAESITALQNDCSIFVANPFWNDNIVESRHDKFKEENNFIHVSAFSDQCFMVENSRLHGDIYNTYHYASEKYPIYAGNLFEKRVYSYMCNNKFTRITRNDVYYIHERLLNHDLEGKKQHIDLLKEFKKIASVCSRKLRKFVYKKFMGHQNVDYSNAKNGCLDFRIKAIR</sequence>
<evidence type="ECO:0000313" key="1">
    <source>
        <dbReference type="EMBL" id="MVT41669.1"/>
    </source>
</evidence>
<comment type="caution">
    <text evidence="1">The sequence shown here is derived from an EMBL/GenBank/DDBJ whole genome shotgun (WGS) entry which is preliminary data.</text>
</comment>
<dbReference type="OrthoDB" id="628799at2"/>
<name>A0A6N8JBL6_9BACT</name>
<gene>
    <name evidence="1" type="ORF">GO495_13855</name>
</gene>